<evidence type="ECO:0000313" key="4">
    <source>
        <dbReference type="Proteomes" id="UP001220324"/>
    </source>
</evidence>
<feature type="compositionally biased region" description="Basic and acidic residues" evidence="2">
    <location>
        <begin position="50"/>
        <end position="69"/>
    </location>
</feature>
<feature type="coiled-coil region" evidence="1">
    <location>
        <begin position="232"/>
        <end position="259"/>
    </location>
</feature>
<dbReference type="AlphaFoldDB" id="A0AAD6CS65"/>
<evidence type="ECO:0000256" key="2">
    <source>
        <dbReference type="SAM" id="MobiDB-lite"/>
    </source>
</evidence>
<accession>A0AAD6CS65</accession>
<comment type="caution">
    <text evidence="3">The sequence shown here is derived from an EMBL/GenBank/DDBJ whole genome shotgun (WGS) entry which is preliminary data.</text>
</comment>
<name>A0AAD6CS65_9EURO</name>
<keyword evidence="1" id="KW-0175">Coiled coil</keyword>
<evidence type="ECO:0000256" key="1">
    <source>
        <dbReference type="SAM" id="Coils"/>
    </source>
</evidence>
<feature type="region of interest" description="Disordered" evidence="2">
    <location>
        <begin position="50"/>
        <end position="75"/>
    </location>
</feature>
<gene>
    <name evidence="3" type="ORF">N7494_007072</name>
</gene>
<dbReference type="PANTHER" id="PTHR47843">
    <property type="entry name" value="BTB DOMAIN-CONTAINING PROTEIN-RELATED"/>
    <property type="match status" value="1"/>
</dbReference>
<sequence>MHGSWKERGSDWVDLSDFDEHTIECALSYFYARDYPSSTFAHTMDPKLNHGTKEESHETFVSEHVHTDSSEEDNVPDELTKEDLINRPLTPIENLIKPTTRAVPSAATARTPSTTKDLSQSLATEALTHAKVYAFAHVYQVLELEDSALHRLAKVLITLQDKEFEMLPQLEAIRVIYRKTPKDCNNPATNLMSQFVAMRFNWLIGDHLYALMAEGGDFAKEVSYKLARRLSVNPLKEKVEELNREISAFKVQCAELHNEPDSMRNGGVIPPSSWTWALLSVIMNVALCAESTPLTVA</sequence>
<keyword evidence="4" id="KW-1185">Reference proteome</keyword>
<evidence type="ECO:0008006" key="5">
    <source>
        <dbReference type="Google" id="ProtNLM"/>
    </source>
</evidence>
<reference evidence="3 4" key="1">
    <citation type="journal article" date="2023" name="IMA Fungus">
        <title>Comparative genomic study of the Penicillium genus elucidates a diverse pangenome and 15 lateral gene transfer events.</title>
        <authorList>
            <person name="Petersen C."/>
            <person name="Sorensen T."/>
            <person name="Nielsen M.R."/>
            <person name="Sondergaard T.E."/>
            <person name="Sorensen J.L."/>
            <person name="Fitzpatrick D.A."/>
            <person name="Frisvad J.C."/>
            <person name="Nielsen K.L."/>
        </authorList>
    </citation>
    <scope>NUCLEOTIDE SEQUENCE [LARGE SCALE GENOMIC DNA]</scope>
    <source>
        <strain evidence="3 4">IBT 35679</strain>
    </source>
</reference>
<evidence type="ECO:0000313" key="3">
    <source>
        <dbReference type="EMBL" id="KAJ5537593.1"/>
    </source>
</evidence>
<proteinExistence type="predicted"/>
<organism evidence="3 4">
    <name type="scientific">Penicillium frequentans</name>
    <dbReference type="NCBI Taxonomy" id="3151616"/>
    <lineage>
        <taxon>Eukaryota</taxon>
        <taxon>Fungi</taxon>
        <taxon>Dikarya</taxon>
        <taxon>Ascomycota</taxon>
        <taxon>Pezizomycotina</taxon>
        <taxon>Eurotiomycetes</taxon>
        <taxon>Eurotiomycetidae</taxon>
        <taxon>Eurotiales</taxon>
        <taxon>Aspergillaceae</taxon>
        <taxon>Penicillium</taxon>
    </lineage>
</organism>
<protein>
    <recommendedName>
        <fullName evidence="5">BTB domain-containing protein</fullName>
    </recommendedName>
</protein>
<dbReference type="EMBL" id="JAQIZZ010000006">
    <property type="protein sequence ID" value="KAJ5537593.1"/>
    <property type="molecule type" value="Genomic_DNA"/>
</dbReference>
<dbReference type="Proteomes" id="UP001220324">
    <property type="component" value="Unassembled WGS sequence"/>
</dbReference>